<dbReference type="Proteomes" id="UP001370490">
    <property type="component" value="Unassembled WGS sequence"/>
</dbReference>
<dbReference type="AlphaFoldDB" id="A0AAN8URB2"/>
<organism evidence="2 3">
    <name type="scientific">Dillenia turbinata</name>
    <dbReference type="NCBI Taxonomy" id="194707"/>
    <lineage>
        <taxon>Eukaryota</taxon>
        <taxon>Viridiplantae</taxon>
        <taxon>Streptophyta</taxon>
        <taxon>Embryophyta</taxon>
        <taxon>Tracheophyta</taxon>
        <taxon>Spermatophyta</taxon>
        <taxon>Magnoliopsida</taxon>
        <taxon>eudicotyledons</taxon>
        <taxon>Gunneridae</taxon>
        <taxon>Pentapetalae</taxon>
        <taxon>Dilleniales</taxon>
        <taxon>Dilleniaceae</taxon>
        <taxon>Dillenia</taxon>
    </lineage>
</organism>
<dbReference type="EMBL" id="JBAMMX010000024">
    <property type="protein sequence ID" value="KAK6916551.1"/>
    <property type="molecule type" value="Genomic_DNA"/>
</dbReference>
<keyword evidence="3" id="KW-1185">Reference proteome</keyword>
<dbReference type="Pfam" id="PF10950">
    <property type="entry name" value="Organ_specific"/>
    <property type="match status" value="1"/>
</dbReference>
<comment type="caution">
    <text evidence="2">The sequence shown here is derived from an EMBL/GenBank/DDBJ whole genome shotgun (WGS) entry which is preliminary data.</text>
</comment>
<sequence>MESSFVCFTFFLVLLVGNTIEARKDPGEYWKEVMRDQPMPEAIQGLVRSKSLSNENCHTSADTINKVLLVEEFEHKAEKPFTEDFEPRPNVSVYDNDVKPTEEKSFIKDFEPRPNVSVYDNDIGLKEKEAFDKDFEPRPNVSVYDNDIGLKEREATV</sequence>
<evidence type="ECO:0000313" key="3">
    <source>
        <dbReference type="Proteomes" id="UP001370490"/>
    </source>
</evidence>
<protein>
    <submittedName>
        <fullName evidence="2">Organ specific protein</fullName>
    </submittedName>
</protein>
<proteinExistence type="predicted"/>
<keyword evidence="1" id="KW-0732">Signal</keyword>
<dbReference type="PANTHER" id="PTHR33731">
    <property type="entry name" value="PROTEIN, PUTATIVE-RELATED"/>
    <property type="match status" value="1"/>
</dbReference>
<evidence type="ECO:0000313" key="2">
    <source>
        <dbReference type="EMBL" id="KAK6916551.1"/>
    </source>
</evidence>
<dbReference type="InterPro" id="IPR024489">
    <property type="entry name" value="Organ_specific_prot"/>
</dbReference>
<feature type="chain" id="PRO_5042997345" evidence="1">
    <location>
        <begin position="23"/>
        <end position="157"/>
    </location>
</feature>
<evidence type="ECO:0000256" key="1">
    <source>
        <dbReference type="SAM" id="SignalP"/>
    </source>
</evidence>
<name>A0AAN8URB2_9MAGN</name>
<accession>A0AAN8URB2</accession>
<dbReference type="PANTHER" id="PTHR33731:SF2">
    <property type="entry name" value="ORGAN-SPECIFIC PROTEIN S2-LIKE"/>
    <property type="match status" value="1"/>
</dbReference>
<reference evidence="2 3" key="1">
    <citation type="submission" date="2023-12" db="EMBL/GenBank/DDBJ databases">
        <title>A high-quality genome assembly for Dillenia turbinata (Dilleniales).</title>
        <authorList>
            <person name="Chanderbali A."/>
        </authorList>
    </citation>
    <scope>NUCLEOTIDE SEQUENCE [LARGE SCALE GENOMIC DNA]</scope>
    <source>
        <strain evidence="2">LSX21</strain>
        <tissue evidence="2">Leaf</tissue>
    </source>
</reference>
<feature type="signal peptide" evidence="1">
    <location>
        <begin position="1"/>
        <end position="22"/>
    </location>
</feature>
<gene>
    <name evidence="2" type="ORF">RJ641_019412</name>
</gene>